<dbReference type="PANTHER" id="PTHR30304:SF0">
    <property type="entry name" value="D-TAGATOSE-1,6-BISPHOSPHATE ALDOLASE SUBUNIT GATY-RELATED"/>
    <property type="match status" value="1"/>
</dbReference>
<dbReference type="InterPro" id="IPR000771">
    <property type="entry name" value="FBA_II"/>
</dbReference>
<evidence type="ECO:0000256" key="1">
    <source>
        <dbReference type="ARBA" id="ARBA00023242"/>
    </source>
</evidence>
<keyword evidence="3" id="KW-0812">Transmembrane</keyword>
<proteinExistence type="inferred from homology"/>
<comment type="catalytic activity">
    <reaction evidence="2">
        <text>beta-D-fructose 1,6-bisphosphate = D-glyceraldehyde 3-phosphate + dihydroxyacetone phosphate</text>
        <dbReference type="Rhea" id="RHEA:14729"/>
        <dbReference type="ChEBI" id="CHEBI:32966"/>
        <dbReference type="ChEBI" id="CHEBI:57642"/>
        <dbReference type="ChEBI" id="CHEBI:59776"/>
        <dbReference type="EC" id="4.1.2.13"/>
    </reaction>
</comment>
<sequence>MHFQGPAFIRYAADVAHQASVPISIHLDHCLKPEDADLALECAFDSIMVDGSLFEEQENIRYVKSVVDRAKAKGITVEAELGRMEGGEDGLPTIDLESVWTDPDVAADFVRQTGVHFLAPSFGNVHGPYPSGGAEKHWQIESHSESNADRKFDPILDLPYINCFFEHANVTYRYVPRTDIIELFDLVYADGDTMPEDPTKMAMLLLVMGLGAWLTLGYAVRLGQMVDIQREQASCDRIEAHYRRCVFWAMFMIDRYISVSLGRPMAINERDSNIILSAELDSDVASQIGQHEKKLLVGVVAHTRNGKVSAGHTFTDIVAELEAEIQDWLRDTPDFFIQHREPSIEAAVEEAMKVHRRLDYNVNINAQRLLEVV</sequence>
<dbReference type="GO" id="GO:0003677">
    <property type="term" value="F:DNA binding"/>
    <property type="evidence" value="ECO:0007669"/>
    <property type="project" value="InterPro"/>
</dbReference>
<dbReference type="EMBL" id="CALLCH030000003">
    <property type="protein sequence ID" value="CAI4212095.1"/>
    <property type="molecule type" value="Genomic_DNA"/>
</dbReference>
<dbReference type="InterPro" id="IPR013785">
    <property type="entry name" value="Aldolase_TIM"/>
</dbReference>
<dbReference type="GO" id="GO:0004332">
    <property type="term" value="F:fructose-bisphosphate aldolase activity"/>
    <property type="evidence" value="ECO:0007669"/>
    <property type="project" value="UniProtKB-EC"/>
</dbReference>
<evidence type="ECO:0000256" key="3">
    <source>
        <dbReference type="SAM" id="Phobius"/>
    </source>
</evidence>
<comment type="caution">
    <text evidence="5">The sequence shown here is derived from an EMBL/GenBank/DDBJ whole genome shotgun (WGS) entry which is preliminary data.</text>
</comment>
<dbReference type="GO" id="GO:0008270">
    <property type="term" value="F:zinc ion binding"/>
    <property type="evidence" value="ECO:0007669"/>
    <property type="project" value="UniProtKB-UniRule"/>
</dbReference>
<gene>
    <name evidence="5" type="ORF">PPNO1_LOCUS1865</name>
</gene>
<comment type="pathway">
    <text evidence="2">Carbohydrate degradation; glycolysis; D-glyceraldehyde 3-phosphate and glycerone phosphate from D-glucose: step 4/4.</text>
</comment>
<keyword evidence="2" id="KW-0324">Glycolysis</keyword>
<dbReference type="InterPro" id="IPR007219">
    <property type="entry name" value="XnlR_reg_dom"/>
</dbReference>
<evidence type="ECO:0000313" key="6">
    <source>
        <dbReference type="Proteomes" id="UP000838763"/>
    </source>
</evidence>
<keyword evidence="2" id="KW-0456">Lyase</keyword>
<dbReference type="Pfam" id="PF04082">
    <property type="entry name" value="Fungal_trans"/>
    <property type="match status" value="1"/>
</dbReference>
<dbReference type="Proteomes" id="UP000838763">
    <property type="component" value="Unassembled WGS sequence"/>
</dbReference>
<dbReference type="OrthoDB" id="2558351at2759"/>
<comment type="cofactor">
    <cofactor evidence="2">
        <name>Zn(2+)</name>
        <dbReference type="ChEBI" id="CHEBI:29105"/>
    </cofactor>
    <text evidence="2">Binds 2 Zn(2+) ions per subunit. One is catalytic and the other provides a structural contribution.</text>
</comment>
<dbReference type="CDD" id="cd12148">
    <property type="entry name" value="fungal_TF_MHR"/>
    <property type="match status" value="1"/>
</dbReference>
<evidence type="ECO:0000259" key="4">
    <source>
        <dbReference type="SMART" id="SM00906"/>
    </source>
</evidence>
<dbReference type="Pfam" id="PF01116">
    <property type="entry name" value="F_bP_aldolase"/>
    <property type="match status" value="1"/>
</dbReference>
<protein>
    <recommendedName>
        <fullName evidence="2">Fructose-bisphosphate aldolase</fullName>
        <shortName evidence="2">FBP aldolase</shortName>
        <ecNumber evidence="2">4.1.2.13</ecNumber>
    </recommendedName>
</protein>
<dbReference type="PANTHER" id="PTHR30304">
    <property type="entry name" value="D-TAGATOSE-1,6-BISPHOSPHATE ALDOLASE"/>
    <property type="match status" value="1"/>
</dbReference>
<dbReference type="EC" id="4.1.2.13" evidence="2"/>
<dbReference type="AlphaFoldDB" id="A0A9P1M6H8"/>
<feature type="domain" description="Xylanolytic transcriptional activator regulatory" evidence="4">
    <location>
        <begin position="212"/>
        <end position="283"/>
    </location>
</feature>
<keyword evidence="2" id="KW-0479">Metal-binding</keyword>
<keyword evidence="1" id="KW-0539">Nucleus</keyword>
<keyword evidence="6" id="KW-1185">Reference proteome</keyword>
<dbReference type="Gene3D" id="3.20.20.70">
    <property type="entry name" value="Aldolase class I"/>
    <property type="match status" value="1"/>
</dbReference>
<keyword evidence="2" id="KW-0862">Zinc</keyword>
<keyword evidence="3" id="KW-1133">Transmembrane helix</keyword>
<evidence type="ECO:0000313" key="5">
    <source>
        <dbReference type="EMBL" id="CAI4212095.1"/>
    </source>
</evidence>
<accession>A0A9P1M6H8</accession>
<reference evidence="5" key="1">
    <citation type="submission" date="2022-11" db="EMBL/GenBank/DDBJ databases">
        <authorList>
            <person name="Scott C."/>
            <person name="Bruce N."/>
        </authorList>
    </citation>
    <scope>NUCLEOTIDE SEQUENCE</scope>
</reference>
<name>A0A9P1M6H8_9PEZI</name>
<dbReference type="InterPro" id="IPR050246">
    <property type="entry name" value="Class_II_FBP_aldolase"/>
</dbReference>
<dbReference type="SUPFAM" id="SSF51569">
    <property type="entry name" value="Aldolase"/>
    <property type="match status" value="1"/>
</dbReference>
<comment type="similarity">
    <text evidence="2">Belongs to the class II fructose-bisphosphate aldolase family.</text>
</comment>
<keyword evidence="3" id="KW-0472">Membrane</keyword>
<comment type="function">
    <text evidence="2">Catalyzes the aldol condensation of dihydroxyacetone phosphate (DHAP or glycerone-phosphate) with glyceraldehyde 3-phosphate (G3P) to form fructose 1,6-bisphosphate (FBP) in gluconeogenesis and the reverse reaction in glycolysis.</text>
</comment>
<evidence type="ECO:0000256" key="2">
    <source>
        <dbReference type="RuleBase" id="RU366023"/>
    </source>
</evidence>
<organism evidence="5 6">
    <name type="scientific">Parascedosporium putredinis</name>
    <dbReference type="NCBI Taxonomy" id="1442378"/>
    <lineage>
        <taxon>Eukaryota</taxon>
        <taxon>Fungi</taxon>
        <taxon>Dikarya</taxon>
        <taxon>Ascomycota</taxon>
        <taxon>Pezizomycotina</taxon>
        <taxon>Sordariomycetes</taxon>
        <taxon>Hypocreomycetidae</taxon>
        <taxon>Microascales</taxon>
        <taxon>Microascaceae</taxon>
        <taxon>Parascedosporium</taxon>
    </lineage>
</organism>
<dbReference type="GO" id="GO:0006351">
    <property type="term" value="P:DNA-templated transcription"/>
    <property type="evidence" value="ECO:0007669"/>
    <property type="project" value="InterPro"/>
</dbReference>
<dbReference type="GO" id="GO:0006096">
    <property type="term" value="P:glycolytic process"/>
    <property type="evidence" value="ECO:0007669"/>
    <property type="project" value="UniProtKB-KW"/>
</dbReference>
<dbReference type="SMART" id="SM00906">
    <property type="entry name" value="Fungal_trans"/>
    <property type="match status" value="1"/>
</dbReference>
<feature type="transmembrane region" description="Helical" evidence="3">
    <location>
        <begin position="201"/>
        <end position="220"/>
    </location>
</feature>